<reference evidence="2" key="1">
    <citation type="journal article" date="2019" name="Int. J. Syst. Evol. Microbiol.">
        <title>The Global Catalogue of Microorganisms (GCM) 10K type strain sequencing project: providing services to taxonomists for standard genome sequencing and annotation.</title>
        <authorList>
            <consortium name="The Broad Institute Genomics Platform"/>
            <consortium name="The Broad Institute Genome Sequencing Center for Infectious Disease"/>
            <person name="Wu L."/>
            <person name="Ma J."/>
        </authorList>
    </citation>
    <scope>NUCLEOTIDE SEQUENCE [LARGE SCALE GENOMIC DNA]</scope>
    <source>
        <strain evidence="2">ICMP 19430</strain>
    </source>
</reference>
<dbReference type="EMBL" id="JBHTCS010000010">
    <property type="protein sequence ID" value="MFC7447899.1"/>
    <property type="molecule type" value="Genomic_DNA"/>
</dbReference>
<comment type="caution">
    <text evidence="1">The sequence shown here is derived from an EMBL/GenBank/DDBJ whole genome shotgun (WGS) entry which is preliminary data.</text>
</comment>
<protein>
    <submittedName>
        <fullName evidence="1">Uncharacterized protein</fullName>
    </submittedName>
</protein>
<evidence type="ECO:0000313" key="2">
    <source>
        <dbReference type="Proteomes" id="UP001596484"/>
    </source>
</evidence>
<gene>
    <name evidence="1" type="ORF">ACFQS9_08355</name>
</gene>
<name>A0ABW2RWS9_9NOCA</name>
<proteinExistence type="predicted"/>
<organism evidence="1 2">
    <name type="scientific">Rhodococcus daqingensis</name>
    <dbReference type="NCBI Taxonomy" id="2479363"/>
    <lineage>
        <taxon>Bacteria</taxon>
        <taxon>Bacillati</taxon>
        <taxon>Actinomycetota</taxon>
        <taxon>Actinomycetes</taxon>
        <taxon>Mycobacteriales</taxon>
        <taxon>Nocardiaceae</taxon>
        <taxon>Rhodococcus</taxon>
    </lineage>
</organism>
<accession>A0ABW2RWS9</accession>
<sequence length="232" mass="25763">MSVIGTWARLVADHTGQTDALGDALAGRGLRQLVHNIRSRRLDRAALSTEAAHGVELAAVWLADYSGDMRSVPSAGVMYDEVTDALAYARRAVDRMPELAYKGPCPYTWEGESGEVMKCGADLYAERGGDWARCRWCGTQHDIRHLDRDMLAHMRELNYTVAELVTILGELGTKVSAGTVYSWANRRKLEPRGWRRKDASITDHWIHRNDVAVYRLGDAMELLVVGAPHCGA</sequence>
<keyword evidence="2" id="KW-1185">Reference proteome</keyword>
<dbReference type="Proteomes" id="UP001596484">
    <property type="component" value="Unassembled WGS sequence"/>
</dbReference>
<dbReference type="RefSeq" id="WP_378403442.1">
    <property type="nucleotide sequence ID" value="NZ_JBHTCS010000010.1"/>
</dbReference>
<evidence type="ECO:0000313" key="1">
    <source>
        <dbReference type="EMBL" id="MFC7447899.1"/>
    </source>
</evidence>